<feature type="signal peptide" evidence="2">
    <location>
        <begin position="1"/>
        <end position="23"/>
    </location>
</feature>
<evidence type="ECO:0000313" key="4">
    <source>
        <dbReference type="Proteomes" id="UP000074119"/>
    </source>
</evidence>
<evidence type="ECO:0000313" key="3">
    <source>
        <dbReference type="EMBL" id="AMO68341.1"/>
    </source>
</evidence>
<dbReference type="AlphaFoldDB" id="A0A127M575"/>
<feature type="region of interest" description="Disordered" evidence="1">
    <location>
        <begin position="39"/>
        <end position="62"/>
    </location>
</feature>
<accession>A0A127M575</accession>
<dbReference type="Proteomes" id="UP000074119">
    <property type="component" value="Chromosome"/>
</dbReference>
<name>A0A127M575_9GAMM</name>
<evidence type="ECO:0008006" key="5">
    <source>
        <dbReference type="Google" id="ProtNLM"/>
    </source>
</evidence>
<dbReference type="STRING" id="1470434.AZF00_08495"/>
<protein>
    <recommendedName>
        <fullName evidence="5">Secreted protein</fullName>
    </recommendedName>
</protein>
<dbReference type="EMBL" id="CP014544">
    <property type="protein sequence ID" value="AMO68341.1"/>
    <property type="molecule type" value="Genomic_DNA"/>
</dbReference>
<sequence length="120" mass="13172">MHKKALSYILLVLIALQSLTTMADVHPINHADTVHFSGDEAHSNASEKGEDSGQETTAPSQLDLTADGLSHCHHHGCLGHFYLSGKLAEPDFLQHNQFHSHYHASIPTAPFSLLYRPPIV</sequence>
<dbReference type="RefSeq" id="WP_008247922.1">
    <property type="nucleotide sequence ID" value="NZ_CP014544.1"/>
</dbReference>
<reference evidence="3 4" key="1">
    <citation type="submission" date="2015-12" db="EMBL/GenBank/DDBJ databases">
        <authorList>
            <person name="Shamseldin A."/>
            <person name="Moawad H."/>
            <person name="Abd El-Rahim W.M."/>
            <person name="Sadowsky M.J."/>
        </authorList>
    </citation>
    <scope>NUCLEOTIDE SEQUENCE [LARGE SCALE GENOMIC DNA]</scope>
    <source>
        <strain evidence="3 4">SM2</strain>
    </source>
</reference>
<feature type="compositionally biased region" description="Basic and acidic residues" evidence="1">
    <location>
        <begin position="39"/>
        <end position="51"/>
    </location>
</feature>
<evidence type="ECO:0000256" key="1">
    <source>
        <dbReference type="SAM" id="MobiDB-lite"/>
    </source>
</evidence>
<gene>
    <name evidence="3" type="ORF">AZF00_08495</name>
</gene>
<organism evidence="3 4">
    <name type="scientific">Zhongshania aliphaticivorans</name>
    <dbReference type="NCBI Taxonomy" id="1470434"/>
    <lineage>
        <taxon>Bacteria</taxon>
        <taxon>Pseudomonadati</taxon>
        <taxon>Pseudomonadota</taxon>
        <taxon>Gammaproteobacteria</taxon>
        <taxon>Cellvibrionales</taxon>
        <taxon>Spongiibacteraceae</taxon>
        <taxon>Zhongshania</taxon>
    </lineage>
</organism>
<proteinExistence type="predicted"/>
<feature type="chain" id="PRO_5007275034" description="Secreted protein" evidence="2">
    <location>
        <begin position="24"/>
        <end position="120"/>
    </location>
</feature>
<keyword evidence="2" id="KW-0732">Signal</keyword>
<dbReference type="KEGG" id="zal:AZF00_08495"/>
<evidence type="ECO:0000256" key="2">
    <source>
        <dbReference type="SAM" id="SignalP"/>
    </source>
</evidence>